<evidence type="ECO:0000256" key="13">
    <source>
        <dbReference type="SAM" id="Coils"/>
    </source>
</evidence>
<comment type="function">
    <text evidence="9">Protein-lysine N-methyltransferase. Monomethylates PRMT5, modulating its transcriptional activity. May also act as a histone methyltransferase. Plays a critical role in cardiac development. Acts as a key epigenetic regulator of gene expression during cardiac development via its dual activities as a methyltransferase and negative regulator of HDAC1.</text>
</comment>
<dbReference type="InterPro" id="IPR002893">
    <property type="entry name" value="Znf_MYND"/>
</dbReference>
<dbReference type="OrthoDB" id="1305878at2759"/>
<keyword evidence="7" id="KW-0862">Zinc</keyword>
<dbReference type="GO" id="GO:0031519">
    <property type="term" value="C:PcG protein complex"/>
    <property type="evidence" value="ECO:0007669"/>
    <property type="project" value="UniProtKB-ARBA"/>
</dbReference>
<dbReference type="EMBL" id="QDEB01118785">
    <property type="protein sequence ID" value="RZB40444.1"/>
    <property type="molecule type" value="Genomic_DNA"/>
</dbReference>
<dbReference type="PROSITE" id="PS00518">
    <property type="entry name" value="ZF_RING_1"/>
    <property type="match status" value="1"/>
</dbReference>
<keyword evidence="6 12" id="KW-0863">Zinc-finger</keyword>
<keyword evidence="4" id="KW-0949">S-adenosyl-L-methionine</keyword>
<evidence type="ECO:0000256" key="5">
    <source>
        <dbReference type="ARBA" id="ARBA00022723"/>
    </source>
</evidence>
<keyword evidence="2" id="KW-0489">Methyltransferase</keyword>
<evidence type="ECO:0000256" key="3">
    <source>
        <dbReference type="ARBA" id="ARBA00022679"/>
    </source>
</evidence>
<dbReference type="InterPro" id="IPR001841">
    <property type="entry name" value="Znf_RING"/>
</dbReference>
<evidence type="ECO:0000256" key="8">
    <source>
        <dbReference type="ARBA" id="ARBA00023242"/>
    </source>
</evidence>
<dbReference type="InterPro" id="IPR032443">
    <property type="entry name" value="RAWUL"/>
</dbReference>
<evidence type="ECO:0000259" key="16">
    <source>
        <dbReference type="PROSITE" id="PS50865"/>
    </source>
</evidence>
<feature type="domain" description="SET" evidence="15">
    <location>
        <begin position="267"/>
        <end position="523"/>
    </location>
</feature>
<dbReference type="PROSITE" id="PS50089">
    <property type="entry name" value="ZF_RING_2"/>
    <property type="match status" value="1"/>
</dbReference>
<evidence type="ECO:0000256" key="4">
    <source>
        <dbReference type="ARBA" id="ARBA00022691"/>
    </source>
</evidence>
<dbReference type="CDD" id="cd10536">
    <property type="entry name" value="SET_SMYD4"/>
    <property type="match status" value="1"/>
</dbReference>
<dbReference type="Gene3D" id="1.10.220.160">
    <property type="match status" value="1"/>
</dbReference>
<evidence type="ECO:0000256" key="10">
    <source>
        <dbReference type="ARBA" id="ARBA00093635"/>
    </source>
</evidence>
<evidence type="ECO:0000256" key="2">
    <source>
        <dbReference type="ARBA" id="ARBA00022603"/>
    </source>
</evidence>
<dbReference type="SUPFAM" id="SSF82199">
    <property type="entry name" value="SET domain"/>
    <property type="match status" value="1"/>
</dbReference>
<dbReference type="PROSITE" id="PS50865">
    <property type="entry name" value="ZF_MYND_2"/>
    <property type="match status" value="1"/>
</dbReference>
<keyword evidence="18" id="KW-1185">Reference proteome</keyword>
<dbReference type="GO" id="GO:0005737">
    <property type="term" value="C:cytoplasm"/>
    <property type="evidence" value="ECO:0007669"/>
    <property type="project" value="TreeGrafter"/>
</dbReference>
<evidence type="ECO:0000256" key="9">
    <source>
        <dbReference type="ARBA" id="ARBA00093423"/>
    </source>
</evidence>
<comment type="subcellular location">
    <subcellularLocation>
        <location evidence="1">Nucleus</location>
    </subcellularLocation>
</comment>
<organism evidence="17 18">
    <name type="scientific">Asbolus verrucosus</name>
    <name type="common">Desert ironclad beetle</name>
    <dbReference type="NCBI Taxonomy" id="1661398"/>
    <lineage>
        <taxon>Eukaryota</taxon>
        <taxon>Metazoa</taxon>
        <taxon>Ecdysozoa</taxon>
        <taxon>Arthropoda</taxon>
        <taxon>Hexapoda</taxon>
        <taxon>Insecta</taxon>
        <taxon>Pterygota</taxon>
        <taxon>Neoptera</taxon>
        <taxon>Endopterygota</taxon>
        <taxon>Coleoptera</taxon>
        <taxon>Polyphaga</taxon>
        <taxon>Cucujiformia</taxon>
        <taxon>Tenebrionidae</taxon>
        <taxon>Pimeliinae</taxon>
        <taxon>Asbolus</taxon>
    </lineage>
</organism>
<dbReference type="Gene3D" id="3.30.40.10">
    <property type="entry name" value="Zinc/RING finger domain, C3HC4 (zinc finger)"/>
    <property type="match status" value="1"/>
</dbReference>
<dbReference type="InterPro" id="IPR044421">
    <property type="entry name" value="SMYD4_SET"/>
</dbReference>
<evidence type="ECO:0000259" key="14">
    <source>
        <dbReference type="PROSITE" id="PS50089"/>
    </source>
</evidence>
<dbReference type="Gene3D" id="2.170.270.10">
    <property type="entry name" value="SET domain"/>
    <property type="match status" value="1"/>
</dbReference>
<dbReference type="SMART" id="SM00184">
    <property type="entry name" value="RING"/>
    <property type="match status" value="1"/>
</dbReference>
<dbReference type="SUPFAM" id="SSF57850">
    <property type="entry name" value="RING/U-box"/>
    <property type="match status" value="1"/>
</dbReference>
<gene>
    <name evidence="17" type="ORF">BDFB_005669</name>
</gene>
<dbReference type="Pfam" id="PF16207">
    <property type="entry name" value="RAWUL"/>
    <property type="match status" value="1"/>
</dbReference>
<evidence type="ECO:0000313" key="17">
    <source>
        <dbReference type="EMBL" id="RZB40444.1"/>
    </source>
</evidence>
<dbReference type="Gene3D" id="6.10.140.2220">
    <property type="match status" value="1"/>
</dbReference>
<keyword evidence="3" id="KW-0808">Transferase</keyword>
<protein>
    <recommendedName>
        <fullName evidence="10">Protein-lysine N-methyltransferase SMYD4</fullName>
    </recommendedName>
    <alternativeName>
        <fullName evidence="11">SET and MYND domain-containing protein 4</fullName>
    </alternativeName>
</protein>
<evidence type="ECO:0000256" key="12">
    <source>
        <dbReference type="PROSITE-ProRule" id="PRU00134"/>
    </source>
</evidence>
<dbReference type="FunFam" id="3.30.40.10:FF:000033">
    <property type="entry name" value="Polycomb group RING finger protein 3"/>
    <property type="match status" value="1"/>
</dbReference>
<dbReference type="PANTHER" id="PTHR46165:SF6">
    <property type="entry name" value="SET AND MYND DOMAIN-CONTAINING PROTEIN 4-LIKE PROTEIN"/>
    <property type="match status" value="1"/>
</dbReference>
<dbReference type="Pfam" id="PF13923">
    <property type="entry name" value="zf-C3HC4_2"/>
    <property type="match status" value="1"/>
</dbReference>
<accession>A0A482VB31</accession>
<evidence type="ECO:0000256" key="1">
    <source>
        <dbReference type="ARBA" id="ARBA00004123"/>
    </source>
</evidence>
<dbReference type="Gene3D" id="3.10.20.90">
    <property type="entry name" value="Phosphatidylinositol 3-kinase Catalytic Subunit, Chain A, domain 1"/>
    <property type="match status" value="1"/>
</dbReference>
<proteinExistence type="predicted"/>
<comment type="caution">
    <text evidence="17">The sequence shown here is derived from an EMBL/GenBank/DDBJ whole genome shotgun (WGS) entry which is preliminary data.</text>
</comment>
<dbReference type="PROSITE" id="PS50280">
    <property type="entry name" value="SET"/>
    <property type="match status" value="1"/>
</dbReference>
<name>A0A482VB31_ASBVE</name>
<dbReference type="InterPro" id="IPR001214">
    <property type="entry name" value="SET_dom"/>
</dbReference>
<dbReference type="Proteomes" id="UP000292052">
    <property type="component" value="Unassembled WGS sequence"/>
</dbReference>
<dbReference type="GO" id="GO:0008757">
    <property type="term" value="F:S-adenosylmethionine-dependent methyltransferase activity"/>
    <property type="evidence" value="ECO:0007669"/>
    <property type="project" value="UniProtKB-ARBA"/>
</dbReference>
<dbReference type="GO" id="GO:0032259">
    <property type="term" value="P:methylation"/>
    <property type="evidence" value="ECO:0007669"/>
    <property type="project" value="UniProtKB-KW"/>
</dbReference>
<dbReference type="STRING" id="1661398.A0A482VB31"/>
<reference evidence="17 18" key="1">
    <citation type="submission" date="2017-03" db="EMBL/GenBank/DDBJ databases">
        <title>Genome of the blue death feigning beetle - Asbolus verrucosus.</title>
        <authorList>
            <person name="Rider S.D."/>
        </authorList>
    </citation>
    <scope>NUCLEOTIDE SEQUENCE [LARGE SCALE GENOMIC DNA]</scope>
    <source>
        <strain evidence="17">Butters</strain>
        <tissue evidence="17">Head and leg muscle</tissue>
    </source>
</reference>
<dbReference type="GO" id="GO:0008276">
    <property type="term" value="F:protein methyltransferase activity"/>
    <property type="evidence" value="ECO:0007669"/>
    <property type="project" value="UniProtKB-ARBA"/>
</dbReference>
<evidence type="ECO:0000313" key="18">
    <source>
        <dbReference type="Proteomes" id="UP000292052"/>
    </source>
</evidence>
<dbReference type="InterPro" id="IPR017907">
    <property type="entry name" value="Znf_RING_CS"/>
</dbReference>
<feature type="domain" description="RING-type" evidence="14">
    <location>
        <begin position="16"/>
        <end position="55"/>
    </location>
</feature>
<dbReference type="PANTHER" id="PTHR46165">
    <property type="entry name" value="SET AND MYND DOMAIN-CONTAINING PROTEIN 4"/>
    <property type="match status" value="1"/>
</dbReference>
<evidence type="ECO:0000259" key="15">
    <source>
        <dbReference type="PROSITE" id="PS50280"/>
    </source>
</evidence>
<dbReference type="GO" id="GO:0008170">
    <property type="term" value="F:N-methyltransferase activity"/>
    <property type="evidence" value="ECO:0007669"/>
    <property type="project" value="UniProtKB-ARBA"/>
</dbReference>
<dbReference type="AlphaFoldDB" id="A0A482VB31"/>
<evidence type="ECO:0000256" key="6">
    <source>
        <dbReference type="ARBA" id="ARBA00022771"/>
    </source>
</evidence>
<keyword evidence="8" id="KW-0539">Nucleus</keyword>
<dbReference type="InterPro" id="IPR052097">
    <property type="entry name" value="SET-MYND_domain_protein"/>
</dbReference>
<sequence length="629" mass="73098">MDRKIKLKSLNPYITCNICKGYLIDATAITECLHTFCKSCLIKHLEANTTCPTCDIVIHHSYPRQYINFDRTMQDIVYKLVPELQESEIEREKEFYRQRGLPCPKEMLTGEETKEERSPEPDDGEKEELISLCLECTMVNPVQLKNIFIRVPTKTTVFYLKKFIASKIFNEARLLHNIDILCNCDVLDIDDTLKYVYLTKWKFDDVPLVLKCQPKALQHGYPDALKPKLIKRRKHSRAQKTTNERYYEPVPTFPDSERNPLIRSARNCVEITKIPQYGRCVMATRDIEIGEILAVEKPYVALVKDEIYVHCHECFELCYNLIPCNSCTKALYCGESCKERAFATYHKYECPLLLSLDSIFIDPPKRLALKSVFMAKDEFGDCAAEEDEVYRSDRFREVYHMEGHAKERSHENFLARAVTAAALFHLIKNHTTFLQDGVCEDRLKDVLLMAILVCGINTVDLNELSPTGMTYDISPLALGVYSFFTLINHSCWPNVFRHFHGSTMVMRAYNTIKKGEQCFVIYGPNYLQYPKEFRQNFLANHQFFTCTCKACEEDWPVRTAMHMMKDWMFDGFFTMMKLSSANVDAAKQELQQLLIKAKQMEMTVPPGRDFAVKDLLNFCYNIFGNKRRI</sequence>
<feature type="coiled-coil region" evidence="13">
    <location>
        <begin position="576"/>
        <end position="603"/>
    </location>
</feature>
<feature type="domain" description="MYND-type" evidence="16">
    <location>
        <begin position="311"/>
        <end position="350"/>
    </location>
</feature>
<dbReference type="GO" id="GO:0042826">
    <property type="term" value="F:histone deacetylase binding"/>
    <property type="evidence" value="ECO:0007669"/>
    <property type="project" value="TreeGrafter"/>
</dbReference>
<keyword evidence="5" id="KW-0479">Metal-binding</keyword>
<dbReference type="InterPro" id="IPR046341">
    <property type="entry name" value="SET_dom_sf"/>
</dbReference>
<dbReference type="InterPro" id="IPR013083">
    <property type="entry name" value="Znf_RING/FYVE/PHD"/>
</dbReference>
<evidence type="ECO:0000256" key="7">
    <source>
        <dbReference type="ARBA" id="ARBA00022833"/>
    </source>
</evidence>
<keyword evidence="13" id="KW-0175">Coiled coil</keyword>
<dbReference type="GO" id="GO:0008270">
    <property type="term" value="F:zinc ion binding"/>
    <property type="evidence" value="ECO:0007669"/>
    <property type="project" value="UniProtKB-KW"/>
</dbReference>
<evidence type="ECO:0000256" key="11">
    <source>
        <dbReference type="ARBA" id="ARBA00093680"/>
    </source>
</evidence>
<dbReference type="Pfam" id="PF00856">
    <property type="entry name" value="SET"/>
    <property type="match status" value="1"/>
</dbReference>
<dbReference type="SMART" id="SM00317">
    <property type="entry name" value="SET"/>
    <property type="match status" value="1"/>
</dbReference>